<evidence type="ECO:0000313" key="3">
    <source>
        <dbReference type="Proteomes" id="UP000606044"/>
    </source>
</evidence>
<dbReference type="CDD" id="cd06558">
    <property type="entry name" value="crotonase-like"/>
    <property type="match status" value="1"/>
</dbReference>
<dbReference type="SUPFAM" id="SSF52096">
    <property type="entry name" value="ClpP/crotonase"/>
    <property type="match status" value="1"/>
</dbReference>
<comment type="similarity">
    <text evidence="1">Belongs to the enoyl-CoA hydratase/isomerase family.</text>
</comment>
<dbReference type="PANTHER" id="PTHR42964:SF1">
    <property type="entry name" value="POLYKETIDE BIOSYNTHESIS ENOYL-COA HYDRATASE PKSH-RELATED"/>
    <property type="match status" value="1"/>
</dbReference>
<dbReference type="FunFam" id="3.90.226.10:FF:000066">
    <property type="entry name" value="Enoyl-CoA hydratase"/>
    <property type="match status" value="1"/>
</dbReference>
<keyword evidence="3" id="KW-1185">Reference proteome</keyword>
<dbReference type="InterPro" id="IPR029045">
    <property type="entry name" value="ClpP/crotonase-like_dom_sf"/>
</dbReference>
<reference evidence="2" key="2">
    <citation type="submission" date="2020-09" db="EMBL/GenBank/DDBJ databases">
        <authorList>
            <person name="Sun Q."/>
            <person name="Sedlacek I."/>
        </authorList>
    </citation>
    <scope>NUCLEOTIDE SEQUENCE</scope>
    <source>
        <strain evidence="2">CCM 7897</strain>
    </source>
</reference>
<dbReference type="Pfam" id="PF00378">
    <property type="entry name" value="ECH_1"/>
    <property type="match status" value="1"/>
</dbReference>
<dbReference type="InterPro" id="IPR014748">
    <property type="entry name" value="Enoyl-CoA_hydra_C"/>
</dbReference>
<dbReference type="Gene3D" id="3.90.226.10">
    <property type="entry name" value="2-enoyl-CoA Hydratase, Chain A, domain 1"/>
    <property type="match status" value="1"/>
</dbReference>
<dbReference type="AlphaFoldDB" id="A0A917C8K3"/>
<dbReference type="InterPro" id="IPR001753">
    <property type="entry name" value="Enoyl-CoA_hydra/iso"/>
</dbReference>
<dbReference type="EMBL" id="BMCT01000006">
    <property type="protein sequence ID" value="GGF76534.1"/>
    <property type="molecule type" value="Genomic_DNA"/>
</dbReference>
<organism evidence="2 3">
    <name type="scientific">Azorhizobium oxalatiphilum</name>
    <dbReference type="NCBI Taxonomy" id="980631"/>
    <lineage>
        <taxon>Bacteria</taxon>
        <taxon>Pseudomonadati</taxon>
        <taxon>Pseudomonadota</taxon>
        <taxon>Alphaproteobacteria</taxon>
        <taxon>Hyphomicrobiales</taxon>
        <taxon>Xanthobacteraceae</taxon>
        <taxon>Azorhizobium</taxon>
    </lineage>
</organism>
<dbReference type="PANTHER" id="PTHR42964">
    <property type="entry name" value="ENOYL-COA HYDRATASE"/>
    <property type="match status" value="1"/>
</dbReference>
<dbReference type="RefSeq" id="WP_188581966.1">
    <property type="nucleotide sequence ID" value="NZ_BMCT01000006.1"/>
</dbReference>
<dbReference type="Gene3D" id="1.10.12.10">
    <property type="entry name" value="Lyase 2-enoyl-coa Hydratase, Chain A, domain 2"/>
    <property type="match status" value="1"/>
</dbReference>
<accession>A0A917C8K3</accession>
<evidence type="ECO:0000256" key="1">
    <source>
        <dbReference type="ARBA" id="ARBA00005254"/>
    </source>
</evidence>
<comment type="caution">
    <text evidence="2">The sequence shown here is derived from an EMBL/GenBank/DDBJ whole genome shotgun (WGS) entry which is preliminary data.</text>
</comment>
<dbReference type="GO" id="GO:0003824">
    <property type="term" value="F:catalytic activity"/>
    <property type="evidence" value="ECO:0007669"/>
    <property type="project" value="UniProtKB-ARBA"/>
</dbReference>
<protein>
    <submittedName>
        <fullName evidence="2">Enoyl-CoA hydratase</fullName>
    </submittedName>
</protein>
<dbReference type="InterPro" id="IPR051683">
    <property type="entry name" value="Enoyl-CoA_Hydratase/Isomerase"/>
</dbReference>
<gene>
    <name evidence="2" type="ORF">GCM10007301_40530</name>
</gene>
<sequence>MSLLISHEDGVAFLTLNRPEVHNAFDDTLIDALTQAYEAAGADSTVRAILLRAEGPTFCSGGDLNWMRRMAAYSHAENVADAEKLARLMQVIDTCPKPTLARVQGSAFAGALGLIACCDIAVAVPEAEFAVTEVRIGLIPAVISPYLVRAMGAREARRFFLTAERFSAQTARRLGLVHEVVPPEELDGALARYLKALRAASSEAVAATKALIAAVDRPLSNDVIANTAHRIADQRASADGREGLAAFLEKRKPEWGRS</sequence>
<name>A0A917C8K3_9HYPH</name>
<evidence type="ECO:0000313" key="2">
    <source>
        <dbReference type="EMBL" id="GGF76534.1"/>
    </source>
</evidence>
<dbReference type="Proteomes" id="UP000606044">
    <property type="component" value="Unassembled WGS sequence"/>
</dbReference>
<reference evidence="2" key="1">
    <citation type="journal article" date="2014" name="Int. J. Syst. Evol. Microbiol.">
        <title>Complete genome sequence of Corynebacterium casei LMG S-19264T (=DSM 44701T), isolated from a smear-ripened cheese.</title>
        <authorList>
            <consortium name="US DOE Joint Genome Institute (JGI-PGF)"/>
            <person name="Walter F."/>
            <person name="Albersmeier A."/>
            <person name="Kalinowski J."/>
            <person name="Ruckert C."/>
        </authorList>
    </citation>
    <scope>NUCLEOTIDE SEQUENCE</scope>
    <source>
        <strain evidence="2">CCM 7897</strain>
    </source>
</reference>
<proteinExistence type="inferred from homology"/>